<gene>
    <name evidence="1" type="ORF">QFC19_001034</name>
</gene>
<evidence type="ECO:0000313" key="1">
    <source>
        <dbReference type="EMBL" id="KAJ9111675.1"/>
    </source>
</evidence>
<dbReference type="EMBL" id="JASBWR010000007">
    <property type="protein sequence ID" value="KAJ9111675.1"/>
    <property type="molecule type" value="Genomic_DNA"/>
</dbReference>
<proteinExistence type="predicted"/>
<comment type="caution">
    <text evidence="1">The sequence shown here is derived from an EMBL/GenBank/DDBJ whole genome shotgun (WGS) entry which is preliminary data.</text>
</comment>
<reference evidence="1" key="1">
    <citation type="submission" date="2023-04" db="EMBL/GenBank/DDBJ databases">
        <title>Draft Genome sequencing of Naganishia species isolated from polar environments using Oxford Nanopore Technology.</title>
        <authorList>
            <person name="Leo P."/>
            <person name="Venkateswaran K."/>
        </authorList>
    </citation>
    <scope>NUCLEOTIDE SEQUENCE</scope>
    <source>
        <strain evidence="1">MNA-CCFEE 5261</strain>
    </source>
</reference>
<accession>A0ACC2WKH1</accession>
<name>A0ACC2WKH1_9TREE</name>
<keyword evidence="2" id="KW-1185">Reference proteome</keyword>
<evidence type="ECO:0000313" key="2">
    <source>
        <dbReference type="Proteomes" id="UP001241377"/>
    </source>
</evidence>
<protein>
    <submittedName>
        <fullName evidence="1">Uncharacterized protein</fullName>
    </submittedName>
</protein>
<organism evidence="1 2">
    <name type="scientific">Naganishia cerealis</name>
    <dbReference type="NCBI Taxonomy" id="610337"/>
    <lineage>
        <taxon>Eukaryota</taxon>
        <taxon>Fungi</taxon>
        <taxon>Dikarya</taxon>
        <taxon>Basidiomycota</taxon>
        <taxon>Agaricomycotina</taxon>
        <taxon>Tremellomycetes</taxon>
        <taxon>Filobasidiales</taxon>
        <taxon>Filobasidiaceae</taxon>
        <taxon>Naganishia</taxon>
    </lineage>
</organism>
<dbReference type="Proteomes" id="UP001241377">
    <property type="component" value="Unassembled WGS sequence"/>
</dbReference>
<sequence>MDRQDTTLKFSYSEFSTPIRKLKEVTDQLRSIDELPNMLRNSDEGEYPNVAPYPSTSDETQPLLTRQRAKRVSSNIAQKLKVAYDKISEYVNPPMLGGGSAIILGLIPFMRHPLFDEKTSPLAESIKSLGALFATLQSFVLGAHLYSKQGGRPAFWPLLYLFVIRFVIMTALACGAVYGIRHWLGSAVKEDPVLVSLKKSATCRPRTILLTSYTCRTLF</sequence>